<proteinExistence type="predicted"/>
<sequence>MGPLALTFAAPAALLGLIALPAIYLLLRVTPPRPREIVFPPIRLLLDLLRREETPARTPLWLLLLRLAVAACAIFAMAGPTLAPTASTPFSRAPLLLAIDDGWPAAPDFDRRIEAARALALEAARNGAAVAALPMSEADSKPALDDGGKIDERLRALAPKPYIPDRAAAAARLASFVASHKSPRVVWIGDGLEQGGARAFADALVAAKNAGADVRILADSRVARALVAPSNRAGALEVEAIRAASDAASSGRVSAFDAQGRVIAQAPFAFDGDKATARFDLPIELRNDVVLLRLEGEPSAGAVALLDGRSKVRRVAVLSGTSVDLAQPLLAPQYYLAKAFAPFAEVRAPKPGVAEPLLGLVADHPDMIALADIGVVPGEELDALTRFVEEGGVLLRFAGPRLANGADELTPVRLRRNGRVLGGAMSWDSPKTLAPFEPGSPFFGLPAPEEVTVTRQVLAEPEPGLPAKTWATLTDGTPLVTAERRGKGLIVLFHVSADATWSDLPISGLFVEMLRRIAAESGASAAHGQAAHGQEGGAAPDAALAPLLALDGRGVMRAPPPMARPIPGDFNGPADRDHPPGFYGSADAPVAVQPLRPDDELRRLDYATLGLPLSSLQGDAPLDLRPTLLALVFLGLLADWAILLALAGAFRARATAAVCLLALLGVAAPRAEAKDAPRAGATLTQRDREAALTSRLAYVVSGDARVDETSRLGLEALSRALAQRTSYSPGQPVGVDPARDELAFYPMLYWPIVATAPLPSSPALAKVGIYLKQGGTIVFDTRDALVAHPGGPPTAETKWLREVTRNLDIPELEVVPRDHVITKTFYLLDGFFGRTVNGKTWVEALPPERKDDSSRPVRATDSVSPVVITSNDLAGAWAAGPDGRALYTLTPGGARQRELAIRGGVNLVMYTLTGNYKSDQVHVRDLLERLGQ</sequence>
<dbReference type="STRING" id="595536.GCA_000178815_01020"/>
<dbReference type="RefSeq" id="WP_003611397.1">
    <property type="nucleotide sequence ID" value="NZ_ADVE02000001.1"/>
</dbReference>
<evidence type="ECO:0000313" key="5">
    <source>
        <dbReference type="Proteomes" id="UP000230709"/>
    </source>
</evidence>
<dbReference type="Pfam" id="PF13709">
    <property type="entry name" value="DUF4159"/>
    <property type="match status" value="1"/>
</dbReference>
<dbReference type="PANTHER" id="PTHR37464:SF1">
    <property type="entry name" value="BLL2463 PROTEIN"/>
    <property type="match status" value="1"/>
</dbReference>
<evidence type="ECO:0000313" key="4">
    <source>
        <dbReference type="EMBL" id="ATQ70069.1"/>
    </source>
</evidence>
<accession>A0A2D2D5G0</accession>
<dbReference type="Gene3D" id="3.40.50.12140">
    <property type="entry name" value="Domain of unknown function DUF4159"/>
    <property type="match status" value="1"/>
</dbReference>
<dbReference type="PANTHER" id="PTHR37464">
    <property type="entry name" value="BLL2463 PROTEIN"/>
    <property type="match status" value="1"/>
</dbReference>
<keyword evidence="1" id="KW-0812">Transmembrane</keyword>
<keyword evidence="1" id="KW-1133">Transmembrane helix</keyword>
<keyword evidence="1" id="KW-0472">Membrane</keyword>
<dbReference type="InterPro" id="IPR025297">
    <property type="entry name" value="DUF4159"/>
</dbReference>
<dbReference type="NCBIfam" id="TIGR02226">
    <property type="entry name" value="two_anch"/>
    <property type="match status" value="1"/>
</dbReference>
<name>A0A2D2D5G0_METT3</name>
<organism evidence="4 5">
    <name type="scientific">Methylosinus trichosporium (strain ATCC 35070 / NCIMB 11131 / UNIQEM 75 / OB3b)</name>
    <dbReference type="NCBI Taxonomy" id="595536"/>
    <lineage>
        <taxon>Bacteria</taxon>
        <taxon>Pseudomonadati</taxon>
        <taxon>Pseudomonadota</taxon>
        <taxon>Alphaproteobacteria</taxon>
        <taxon>Hyphomicrobiales</taxon>
        <taxon>Methylocystaceae</taxon>
        <taxon>Methylosinus</taxon>
    </lineage>
</organism>
<dbReference type="SUPFAM" id="SSF52317">
    <property type="entry name" value="Class I glutamine amidotransferase-like"/>
    <property type="match status" value="1"/>
</dbReference>
<feature type="domain" description="DUF4159" evidence="3">
    <location>
        <begin position="695"/>
        <end position="912"/>
    </location>
</feature>
<feature type="transmembrane region" description="Helical" evidence="1">
    <location>
        <begin position="60"/>
        <end position="83"/>
    </location>
</feature>
<dbReference type="Proteomes" id="UP000230709">
    <property type="component" value="Chromosome"/>
</dbReference>
<dbReference type="Gene3D" id="3.40.50.880">
    <property type="match status" value="1"/>
</dbReference>
<dbReference type="Pfam" id="PF07584">
    <property type="entry name" value="BatA"/>
    <property type="match status" value="1"/>
</dbReference>
<dbReference type="KEGG" id="mtw:CQW49_20890"/>
<dbReference type="EMBL" id="CP023737">
    <property type="protein sequence ID" value="ATQ70069.1"/>
    <property type="molecule type" value="Genomic_DNA"/>
</dbReference>
<evidence type="ECO:0000259" key="3">
    <source>
        <dbReference type="Pfam" id="PF13709"/>
    </source>
</evidence>
<evidence type="ECO:0000256" key="1">
    <source>
        <dbReference type="SAM" id="Phobius"/>
    </source>
</evidence>
<dbReference type="InterPro" id="IPR029062">
    <property type="entry name" value="Class_I_gatase-like"/>
</dbReference>
<keyword evidence="5" id="KW-1185">Reference proteome</keyword>
<evidence type="ECO:0000259" key="2">
    <source>
        <dbReference type="Pfam" id="PF07584"/>
    </source>
</evidence>
<feature type="transmembrane region" description="Helical" evidence="1">
    <location>
        <begin position="6"/>
        <end position="27"/>
    </location>
</feature>
<reference evidence="5" key="1">
    <citation type="submission" date="2017-10" db="EMBL/GenBank/DDBJ databases">
        <title>Completed PacBio SMRT sequence of Methylosinus trichosporium OB3b reveals presence of a third large plasmid.</title>
        <authorList>
            <person name="Charles T.C."/>
            <person name="Lynch M.D.J."/>
            <person name="Heil J.R."/>
            <person name="Cheng J."/>
        </authorList>
    </citation>
    <scope>NUCLEOTIDE SEQUENCE [LARGE SCALE GENOMIC DNA]</scope>
    <source>
        <strain evidence="5">OB3b</strain>
    </source>
</reference>
<dbReference type="AlphaFoldDB" id="A0A2D2D5G0"/>
<dbReference type="InterPro" id="IPR011933">
    <property type="entry name" value="Double_TM_dom"/>
</dbReference>
<protein>
    <submittedName>
        <fullName evidence="4">LytTR family transcriptional regulator</fullName>
    </submittedName>
</protein>
<feature type="domain" description="Aerotolerance regulator N-terminal" evidence="2">
    <location>
        <begin position="6"/>
        <end position="80"/>
    </location>
</feature>
<dbReference type="CDD" id="cd03143">
    <property type="entry name" value="A4_beta-galactosidase_middle_domain"/>
    <property type="match status" value="1"/>
</dbReference>
<feature type="transmembrane region" description="Helical" evidence="1">
    <location>
        <begin position="628"/>
        <end position="647"/>
    </location>
</feature>
<gene>
    <name evidence="4" type="ORF">CQW49_20890</name>
</gene>
<dbReference type="InterPro" id="IPR024163">
    <property type="entry name" value="Aerotolerance_reg_N"/>
</dbReference>